<dbReference type="Pfam" id="PF04570">
    <property type="entry name" value="zf-FLZ"/>
    <property type="match status" value="1"/>
</dbReference>
<dbReference type="PANTHER" id="PTHR46443:SF3">
    <property type="entry name" value="PROTEIN MARD1"/>
    <property type="match status" value="1"/>
</dbReference>
<dbReference type="PANTHER" id="PTHR46443">
    <property type="entry name" value="FCS-LIKE ZINC FINGER 8"/>
    <property type="match status" value="1"/>
</dbReference>
<comment type="similarity">
    <text evidence="1">Belongs to the FLZ family.</text>
</comment>
<evidence type="ECO:0000313" key="6">
    <source>
        <dbReference type="Proteomes" id="UP001222027"/>
    </source>
</evidence>
<evidence type="ECO:0000259" key="4">
    <source>
        <dbReference type="PROSITE" id="PS51795"/>
    </source>
</evidence>
<organism evidence="5 6">
    <name type="scientific">Ensete ventricosum</name>
    <name type="common">Abyssinian banana</name>
    <name type="synonym">Musa ensete</name>
    <dbReference type="NCBI Taxonomy" id="4639"/>
    <lineage>
        <taxon>Eukaryota</taxon>
        <taxon>Viridiplantae</taxon>
        <taxon>Streptophyta</taxon>
        <taxon>Embryophyta</taxon>
        <taxon>Tracheophyta</taxon>
        <taxon>Spermatophyta</taxon>
        <taxon>Magnoliopsida</taxon>
        <taxon>Liliopsida</taxon>
        <taxon>Zingiberales</taxon>
        <taxon>Musaceae</taxon>
        <taxon>Ensete</taxon>
    </lineage>
</organism>
<dbReference type="GO" id="GO:0046872">
    <property type="term" value="F:metal ion binding"/>
    <property type="evidence" value="ECO:0007669"/>
    <property type="project" value="UniProtKB-KW"/>
</dbReference>
<proteinExistence type="inferred from homology"/>
<evidence type="ECO:0000256" key="1">
    <source>
        <dbReference type="ARBA" id="ARBA00009374"/>
    </source>
</evidence>
<evidence type="ECO:0000313" key="5">
    <source>
        <dbReference type="EMBL" id="KAJ8512921.1"/>
    </source>
</evidence>
<dbReference type="EMBL" id="JAQQAF010000001">
    <property type="protein sequence ID" value="KAJ8512921.1"/>
    <property type="molecule type" value="Genomic_DNA"/>
</dbReference>
<sequence length="358" mass="38677">MSSSLPKWDFYELGGFVDGFRSLATGSAEGILAGSATEEEEEEEGQEEIPVPNSEISMYQPNIFLRKRSRAVGGKQGLMASFHGGSSCGKPSASSLLPSAILSEAAMSPTSTPETRNLSSIGNHIPPFDAITTTSSASVSDTKQRLWRNGGSRPTGLGIIDALSDEQFDSKPQRRMVLLGTKLKIQIPSLCPTSNSPVGSPIEFGIKNRDSQLALLSPARRSPGLEMPASSPRVFAGSIFSMSEMELSEDYTCVIFHGPNPRTTHIFDSCAVEQSGDGFTRSTKSHSFAADSRGYPLNDSLSLCYACKKNVEQGKETFMYKGEKAFCSGECCIKGMLDEYEIETSAQRSHHSQCDPCF</sequence>
<keyword evidence="2" id="KW-0479">Metal-binding</keyword>
<dbReference type="AlphaFoldDB" id="A0AAV8S0L6"/>
<dbReference type="PROSITE" id="PS51795">
    <property type="entry name" value="ZF_FLZ"/>
    <property type="match status" value="1"/>
</dbReference>
<gene>
    <name evidence="5" type="ORF">OPV22_003355</name>
</gene>
<name>A0AAV8S0L6_ENSVE</name>
<dbReference type="InterPro" id="IPR044593">
    <property type="entry name" value="FLZ8/MARD1"/>
</dbReference>
<evidence type="ECO:0000256" key="2">
    <source>
        <dbReference type="ARBA" id="ARBA00022723"/>
    </source>
</evidence>
<keyword evidence="6" id="KW-1185">Reference proteome</keyword>
<protein>
    <recommendedName>
        <fullName evidence="4">FLZ-type domain-containing protein</fullName>
    </recommendedName>
</protein>
<feature type="domain" description="FLZ-type" evidence="4">
    <location>
        <begin position="299"/>
        <end position="343"/>
    </location>
</feature>
<dbReference type="Proteomes" id="UP001222027">
    <property type="component" value="Unassembled WGS sequence"/>
</dbReference>
<accession>A0AAV8S0L6</accession>
<comment type="caution">
    <text evidence="5">The sequence shown here is derived from an EMBL/GenBank/DDBJ whole genome shotgun (WGS) entry which is preliminary data.</text>
</comment>
<feature type="zinc finger region" description="FLZ-type" evidence="3">
    <location>
        <begin position="299"/>
        <end position="343"/>
    </location>
</feature>
<evidence type="ECO:0000256" key="3">
    <source>
        <dbReference type="PROSITE-ProRule" id="PRU01131"/>
    </source>
</evidence>
<dbReference type="InterPro" id="IPR007650">
    <property type="entry name" value="Zf-FLZ_dom"/>
</dbReference>
<reference evidence="5 6" key="1">
    <citation type="submission" date="2022-12" db="EMBL/GenBank/DDBJ databases">
        <title>Chromosome-scale assembly of the Ensete ventricosum genome.</title>
        <authorList>
            <person name="Dussert Y."/>
            <person name="Stocks J."/>
            <person name="Wendawek A."/>
            <person name="Woldeyes F."/>
            <person name="Nichols R.A."/>
            <person name="Borrell J.S."/>
        </authorList>
    </citation>
    <scope>NUCLEOTIDE SEQUENCE [LARGE SCALE GENOMIC DNA]</scope>
    <source>
        <strain evidence="6">cv. Maze</strain>
        <tissue evidence="5">Seeds</tissue>
    </source>
</reference>